<dbReference type="GeneID" id="93983015"/>
<proteinExistence type="predicted"/>
<name>A0A0K1XH20_9GAMM</name>
<sequence>MKVFEWNLQSEPSATERVSIRSVSFGDGYEQSVADGLNPIAKDWDLRFKGRISLIRAIDTFLAEHIGKAFLWENPLGDQGMYKSEGKNIVMHTANIATLTVKFKQCFHP</sequence>
<dbReference type="InterPro" id="IPR010265">
    <property type="entry name" value="Phage_lambda_TipM"/>
</dbReference>
<evidence type="ECO:0000313" key="2">
    <source>
        <dbReference type="Proteomes" id="UP000063953"/>
    </source>
</evidence>
<protein>
    <recommendedName>
        <fullName evidence="3">Phage-related protein</fullName>
    </recommendedName>
</protein>
<dbReference type="Proteomes" id="UP000063953">
    <property type="component" value="Chromosome"/>
</dbReference>
<gene>
    <name evidence="1" type="ORF">AKN88_11485</name>
</gene>
<evidence type="ECO:0008006" key="3">
    <source>
        <dbReference type="Google" id="ProtNLM"/>
    </source>
</evidence>
<dbReference type="AlphaFoldDB" id="A0A0K1XH20"/>
<reference evidence="1 2" key="1">
    <citation type="journal article" date="2015" name="Genome Announc.">
        <title>Genome Sequences of Oblitimonas alkaliphila gen. nov. sp. nov. (Proposed), a Novel Bacterium of the Pseudomonadaceae Family.</title>
        <authorList>
            <person name="Lauer A.C."/>
            <person name="Nicholson A.C."/>
            <person name="Humrighouse B.W."/>
            <person name="Emery B."/>
            <person name="Drobish A."/>
            <person name="Juieng P."/>
            <person name="Loparev V."/>
            <person name="McQuiston J.R."/>
        </authorList>
    </citation>
    <scope>NUCLEOTIDE SEQUENCE [LARGE SCALE GENOMIC DNA]</scope>
    <source>
        <strain evidence="1 2">E5571</strain>
    </source>
</reference>
<accession>A0A0K1XH20</accession>
<keyword evidence="2" id="KW-1185">Reference proteome</keyword>
<dbReference type="STRING" id="1697053.AKN87_01870"/>
<dbReference type="EMBL" id="CP012365">
    <property type="protein sequence ID" value="AKX60478.1"/>
    <property type="molecule type" value="Genomic_DNA"/>
</dbReference>
<dbReference type="KEGG" id="pbb:AKN87_01870"/>
<organism evidence="1 2">
    <name type="scientific">Thiopseudomonas alkaliphila</name>
    <dbReference type="NCBI Taxonomy" id="1697053"/>
    <lineage>
        <taxon>Bacteria</taxon>
        <taxon>Pseudomonadati</taxon>
        <taxon>Pseudomonadota</taxon>
        <taxon>Gammaproteobacteria</taxon>
        <taxon>Pseudomonadales</taxon>
        <taxon>Pseudomonadaceae</taxon>
        <taxon>Thiopseudomonas</taxon>
    </lineage>
</organism>
<dbReference type="RefSeq" id="WP_053101814.1">
    <property type="nucleotide sequence ID" value="NZ_CP012358.1"/>
</dbReference>
<dbReference type="Pfam" id="PF05939">
    <property type="entry name" value="Phage_min_tail"/>
    <property type="match status" value="1"/>
</dbReference>
<evidence type="ECO:0000313" key="1">
    <source>
        <dbReference type="EMBL" id="AKX60478.1"/>
    </source>
</evidence>